<keyword evidence="3" id="KW-1185">Reference proteome</keyword>
<name>A0AAV9KKW4_9SOLN</name>
<dbReference type="InterPro" id="IPR004367">
    <property type="entry name" value="Cyclin_C-dom"/>
</dbReference>
<dbReference type="Proteomes" id="UP001311915">
    <property type="component" value="Unassembled WGS sequence"/>
</dbReference>
<dbReference type="SUPFAM" id="SSF47954">
    <property type="entry name" value="Cyclin-like"/>
    <property type="match status" value="1"/>
</dbReference>
<sequence length="110" mass="12469">MSTSDTVRSSKVEYIDDHELALVHSIEKKAMHAILIDWLVEELIVEIYCKRFVRAAQGVNEVLSLQLEHLASYIAKLSLLEYNMLCYAPSLIATSAIFLDEYILVPSVKP</sequence>
<dbReference type="InterPro" id="IPR036915">
    <property type="entry name" value="Cyclin-like_sf"/>
</dbReference>
<evidence type="ECO:0000259" key="1">
    <source>
        <dbReference type="Pfam" id="PF02984"/>
    </source>
</evidence>
<dbReference type="Pfam" id="PF02984">
    <property type="entry name" value="Cyclin_C"/>
    <property type="match status" value="1"/>
</dbReference>
<comment type="caution">
    <text evidence="2">The sequence shown here is derived from an EMBL/GenBank/DDBJ whole genome shotgun (WGS) entry which is preliminary data.</text>
</comment>
<dbReference type="Gene3D" id="1.10.472.10">
    <property type="entry name" value="Cyclin-like"/>
    <property type="match status" value="1"/>
</dbReference>
<accession>A0AAV9KKW4</accession>
<protein>
    <recommendedName>
        <fullName evidence="1">Cyclin C-terminal domain-containing protein</fullName>
    </recommendedName>
</protein>
<organism evidence="2 3">
    <name type="scientific">Solanum pinnatisectum</name>
    <name type="common">tansyleaf nightshade</name>
    <dbReference type="NCBI Taxonomy" id="50273"/>
    <lineage>
        <taxon>Eukaryota</taxon>
        <taxon>Viridiplantae</taxon>
        <taxon>Streptophyta</taxon>
        <taxon>Embryophyta</taxon>
        <taxon>Tracheophyta</taxon>
        <taxon>Spermatophyta</taxon>
        <taxon>Magnoliopsida</taxon>
        <taxon>eudicotyledons</taxon>
        <taxon>Gunneridae</taxon>
        <taxon>Pentapetalae</taxon>
        <taxon>asterids</taxon>
        <taxon>lamiids</taxon>
        <taxon>Solanales</taxon>
        <taxon>Solanaceae</taxon>
        <taxon>Solanoideae</taxon>
        <taxon>Solaneae</taxon>
        <taxon>Solanum</taxon>
    </lineage>
</organism>
<dbReference type="AlphaFoldDB" id="A0AAV9KKW4"/>
<gene>
    <name evidence="2" type="ORF">R3W88_019901</name>
</gene>
<evidence type="ECO:0000313" key="2">
    <source>
        <dbReference type="EMBL" id="KAK4713994.1"/>
    </source>
</evidence>
<proteinExistence type="predicted"/>
<reference evidence="2 3" key="1">
    <citation type="submission" date="2023-10" db="EMBL/GenBank/DDBJ databases">
        <title>Genome-Wide Identification Analysis in wild type Solanum Pinnatisectum Reveals Some Genes Defensing Phytophthora Infestans.</title>
        <authorList>
            <person name="Sun C."/>
        </authorList>
    </citation>
    <scope>NUCLEOTIDE SEQUENCE [LARGE SCALE GENOMIC DNA]</scope>
    <source>
        <strain evidence="2">LQN</strain>
        <tissue evidence="2">Leaf</tissue>
    </source>
</reference>
<dbReference type="EMBL" id="JAWPEI010000010">
    <property type="protein sequence ID" value="KAK4713994.1"/>
    <property type="molecule type" value="Genomic_DNA"/>
</dbReference>
<evidence type="ECO:0000313" key="3">
    <source>
        <dbReference type="Proteomes" id="UP001311915"/>
    </source>
</evidence>
<feature type="domain" description="Cyclin C-terminal" evidence="1">
    <location>
        <begin position="49"/>
        <end position="104"/>
    </location>
</feature>